<dbReference type="EMBL" id="JACJTM010000009">
    <property type="protein sequence ID" value="MBD2684760.1"/>
    <property type="molecule type" value="Genomic_DNA"/>
</dbReference>
<evidence type="ECO:0000259" key="1">
    <source>
        <dbReference type="Pfam" id="PF00535"/>
    </source>
</evidence>
<gene>
    <name evidence="2" type="ORF">H6G43_05785</name>
</gene>
<reference evidence="2 3" key="1">
    <citation type="journal article" date="2020" name="ISME J.">
        <title>Comparative genomics reveals insights into cyanobacterial evolution and habitat adaptation.</title>
        <authorList>
            <person name="Chen M.Y."/>
            <person name="Teng W.K."/>
            <person name="Zhao L."/>
            <person name="Hu C.X."/>
            <person name="Zhou Y.K."/>
            <person name="Han B.P."/>
            <person name="Song L.R."/>
            <person name="Shu W.S."/>
        </authorList>
    </citation>
    <scope>NUCLEOTIDE SEQUENCE [LARGE SCALE GENOMIC DNA]</scope>
    <source>
        <strain evidence="2 3">FACHB-1249</strain>
    </source>
</reference>
<dbReference type="Proteomes" id="UP000660270">
    <property type="component" value="Unassembled WGS sequence"/>
</dbReference>
<dbReference type="CDD" id="cd04186">
    <property type="entry name" value="GT_2_like_c"/>
    <property type="match status" value="1"/>
</dbReference>
<organism evidence="2 3">
    <name type="scientific">Aphanizomenon flos-aquae FACHB-1249</name>
    <dbReference type="NCBI Taxonomy" id="2692889"/>
    <lineage>
        <taxon>Bacteria</taxon>
        <taxon>Bacillati</taxon>
        <taxon>Cyanobacteriota</taxon>
        <taxon>Cyanophyceae</taxon>
        <taxon>Nostocales</taxon>
        <taxon>Aphanizomenonaceae</taxon>
        <taxon>Aphanizomenon</taxon>
    </lineage>
</organism>
<dbReference type="Pfam" id="PF13692">
    <property type="entry name" value="Glyco_trans_1_4"/>
    <property type="match status" value="1"/>
</dbReference>
<sequence length="710" mass="81426">MATEIKKISKIQRAWMIFKEEGIRSFLKKLTNKIKQSFNLSKYGAINDLEKIRKYTALDTPKKIKFNFPDDPSPQVSIIIPVYNKFLYTFNALKALQNQSSNLVSFEVIVVDDNSTDETKEYLSYSSNIQLIVNEQNLGFIRSCNRGAATAKGEFLCFLNNDTQVLPGWLENLVAVITQDHEVGAVGSKLIYANGRLQEAGGIIWQDASGWNYGRLEHPDQPEYNYVRQVDYCSGASLLVRSEIFNKLGGFSEEFLPAYYEDTDLCFAIRELGYKVIYQPKSQLIHYEGITSGTSLESGIKSYQKANRYKFLLKWQDQLQHYLTPEAENAELAARILQGNKTILIIDSYVPLHDQESGSYRLFNIIQILINLGYFVIFLPDNGFAQEPYTSELQNLGVEVLYATHQQPNLEDQLIKRLKLIDIAWICRPELCSKYINIIRRKSKINIIYDTVDLHFLRIKREQELIPQSDRNSSLPSWEELRDMELNMARIANSTVVVTDVEKKILEDFCISNVFVVPNIHHQYQGKLPDFEQRNGLLFIGGYRHPPNVDAVIWMCREIMPLIWQKQPNIKITLLGSNPPTKIKNLARDERIEVPGYIQDVEPYFLKSRVFVAPLRYGAGMKGKIGHSLSYGLPTVTTSIGAEGMGLTHDSDVLIADEVKDFVQFVLMVYNNYELWSLLSRNSLNLINQYSPQAMKSVLRQLLEFMDSDN</sequence>
<dbReference type="InterPro" id="IPR001173">
    <property type="entry name" value="Glyco_trans_2-like"/>
</dbReference>
<evidence type="ECO:0000313" key="3">
    <source>
        <dbReference type="Proteomes" id="UP000660270"/>
    </source>
</evidence>
<comment type="caution">
    <text evidence="2">The sequence shown here is derived from an EMBL/GenBank/DDBJ whole genome shotgun (WGS) entry which is preliminary data.</text>
</comment>
<dbReference type="SUPFAM" id="SSF53756">
    <property type="entry name" value="UDP-Glycosyltransferase/glycogen phosphorylase"/>
    <property type="match status" value="1"/>
</dbReference>
<dbReference type="Pfam" id="PF00535">
    <property type="entry name" value="Glycos_transf_2"/>
    <property type="match status" value="1"/>
</dbReference>
<dbReference type="InterPro" id="IPR029044">
    <property type="entry name" value="Nucleotide-diphossugar_trans"/>
</dbReference>
<accession>A0ABR8IQ82</accession>
<protein>
    <submittedName>
        <fullName evidence="2">Glycosyltransferase</fullName>
    </submittedName>
</protein>
<dbReference type="SUPFAM" id="SSF53448">
    <property type="entry name" value="Nucleotide-diphospho-sugar transferases"/>
    <property type="match status" value="1"/>
</dbReference>
<name>A0ABR8IQ82_APHFL</name>
<dbReference type="PANTHER" id="PTHR43179">
    <property type="entry name" value="RHAMNOSYLTRANSFERASE WBBL"/>
    <property type="match status" value="1"/>
</dbReference>
<feature type="domain" description="Glycosyltransferase 2-like" evidence="1">
    <location>
        <begin position="77"/>
        <end position="203"/>
    </location>
</feature>
<dbReference type="PANTHER" id="PTHR43179:SF7">
    <property type="entry name" value="RHAMNOSYLTRANSFERASE WBBL"/>
    <property type="match status" value="1"/>
</dbReference>
<proteinExistence type="predicted"/>
<keyword evidence="3" id="KW-1185">Reference proteome</keyword>
<dbReference type="Gene3D" id="3.40.50.2000">
    <property type="entry name" value="Glycogen Phosphorylase B"/>
    <property type="match status" value="1"/>
</dbReference>
<evidence type="ECO:0000313" key="2">
    <source>
        <dbReference type="EMBL" id="MBD2684760.1"/>
    </source>
</evidence>
<dbReference type="Gene3D" id="3.90.550.10">
    <property type="entry name" value="Spore Coat Polysaccharide Biosynthesis Protein SpsA, Chain A"/>
    <property type="match status" value="1"/>
</dbReference>